<proteinExistence type="predicted"/>
<dbReference type="InterPro" id="IPR039422">
    <property type="entry name" value="MarR/SlyA-like"/>
</dbReference>
<dbReference type="InterPro" id="IPR000835">
    <property type="entry name" value="HTH_MarR-typ"/>
</dbReference>
<feature type="domain" description="HTH marR-type" evidence="1">
    <location>
        <begin position="15"/>
        <end position="146"/>
    </location>
</feature>
<dbReference type="GO" id="GO:0003700">
    <property type="term" value="F:DNA-binding transcription factor activity"/>
    <property type="evidence" value="ECO:0007669"/>
    <property type="project" value="InterPro"/>
</dbReference>
<dbReference type="InterPro" id="IPR036388">
    <property type="entry name" value="WH-like_DNA-bd_sf"/>
</dbReference>
<evidence type="ECO:0000313" key="2">
    <source>
        <dbReference type="EMBL" id="MBB5139604.1"/>
    </source>
</evidence>
<dbReference type="AlphaFoldDB" id="A0A840PDW3"/>
<evidence type="ECO:0000313" key="3">
    <source>
        <dbReference type="Proteomes" id="UP000578449"/>
    </source>
</evidence>
<dbReference type="PANTHER" id="PTHR33164:SF43">
    <property type="entry name" value="HTH-TYPE TRANSCRIPTIONAL REPRESSOR YETL"/>
    <property type="match status" value="1"/>
</dbReference>
<dbReference type="Pfam" id="PF12802">
    <property type="entry name" value="MarR_2"/>
    <property type="match status" value="1"/>
</dbReference>
<dbReference type="EMBL" id="JACHGN010000031">
    <property type="protein sequence ID" value="MBB5139604.1"/>
    <property type="molecule type" value="Genomic_DNA"/>
</dbReference>
<reference evidence="2 3" key="1">
    <citation type="submission" date="2020-08" db="EMBL/GenBank/DDBJ databases">
        <title>Genomic Encyclopedia of Type Strains, Phase IV (KMG-IV): sequencing the most valuable type-strain genomes for metagenomic binning, comparative biology and taxonomic classification.</title>
        <authorList>
            <person name="Goeker M."/>
        </authorList>
    </citation>
    <scope>NUCLEOTIDE SEQUENCE [LARGE SCALE GENOMIC DNA]</scope>
    <source>
        <strain evidence="2 3">DSM 45615</strain>
    </source>
</reference>
<accession>A0A840PDW3</accession>
<dbReference type="SMART" id="SM00347">
    <property type="entry name" value="HTH_MARR"/>
    <property type="match status" value="1"/>
</dbReference>
<dbReference type="Gene3D" id="1.10.10.10">
    <property type="entry name" value="Winged helix-like DNA-binding domain superfamily/Winged helix DNA-binding domain"/>
    <property type="match status" value="1"/>
</dbReference>
<comment type="caution">
    <text evidence="2">The sequence shown here is derived from an EMBL/GenBank/DDBJ whole genome shotgun (WGS) entry which is preliminary data.</text>
</comment>
<keyword evidence="2" id="KW-0238">DNA-binding</keyword>
<dbReference type="GO" id="GO:0006950">
    <property type="term" value="P:response to stress"/>
    <property type="evidence" value="ECO:0007669"/>
    <property type="project" value="TreeGrafter"/>
</dbReference>
<gene>
    <name evidence="2" type="ORF">HNP84_009368</name>
</gene>
<organism evidence="2 3">
    <name type="scientific">Thermocatellispora tengchongensis</name>
    <dbReference type="NCBI Taxonomy" id="1073253"/>
    <lineage>
        <taxon>Bacteria</taxon>
        <taxon>Bacillati</taxon>
        <taxon>Actinomycetota</taxon>
        <taxon>Actinomycetes</taxon>
        <taxon>Streptosporangiales</taxon>
        <taxon>Streptosporangiaceae</taxon>
        <taxon>Thermocatellispora</taxon>
    </lineage>
</organism>
<dbReference type="Proteomes" id="UP000578449">
    <property type="component" value="Unassembled WGS sequence"/>
</dbReference>
<dbReference type="SUPFAM" id="SSF46785">
    <property type="entry name" value="Winged helix' DNA-binding domain"/>
    <property type="match status" value="1"/>
</dbReference>
<dbReference type="PROSITE" id="PS50995">
    <property type="entry name" value="HTH_MARR_2"/>
    <property type="match status" value="1"/>
</dbReference>
<dbReference type="GO" id="GO:0003677">
    <property type="term" value="F:DNA binding"/>
    <property type="evidence" value="ECO:0007669"/>
    <property type="project" value="UniProtKB-KW"/>
</dbReference>
<evidence type="ECO:0000259" key="1">
    <source>
        <dbReference type="PROSITE" id="PS50995"/>
    </source>
</evidence>
<dbReference type="PANTHER" id="PTHR33164">
    <property type="entry name" value="TRANSCRIPTIONAL REGULATOR, MARR FAMILY"/>
    <property type="match status" value="1"/>
</dbReference>
<dbReference type="PRINTS" id="PR00598">
    <property type="entry name" value="HTHMARR"/>
</dbReference>
<protein>
    <submittedName>
        <fullName evidence="2">DNA-binding MarR family transcriptional regulator</fullName>
    </submittedName>
</protein>
<dbReference type="InterPro" id="IPR036390">
    <property type="entry name" value="WH_DNA-bd_sf"/>
</dbReference>
<name>A0A840PDW3_9ACTN</name>
<sequence>MDPRASHDGASFGAVLGAGALVQQVARELRTAVEASLAPYGVTSQQAALLLNAARGQTSPNQLAPLLGTDTAGMTRLLDRMEAKGLVRRTRHPGDRRAVVIEVTEEGKALAPTLAPIFGRATMRLLDGFDEQEVAQLTGLLTRMLRNLRGDG</sequence>
<keyword evidence="3" id="KW-1185">Reference proteome</keyword>
<dbReference type="RefSeq" id="WP_185056433.1">
    <property type="nucleotide sequence ID" value="NZ_BAABIX010000049.1"/>
</dbReference>